<protein>
    <submittedName>
        <fullName evidence="1">Uncharacterized protein</fullName>
    </submittedName>
</protein>
<gene>
    <name evidence="1" type="ORF">SRO942_LOCUS48777</name>
</gene>
<sequence length="260" mass="30035">NNLTIVNHSQHVAESTNIHHPSQTNQSFWAKGTGFGTGTTVSVWNAEQTLILQKLHEEHVIYLFDILCSIFLSKLSEQLIDGNVYEILNKSCLVPVIESYLRNDSILDISKQGDIHRQCLKLVYCLLNNDKLKSLLLQTSNIKQLIENLLQCVQTYTTMVQQQIDDDEQLCLFMVELKQVYDKIVEEKQGGEEDKDTNDDDVTLDVFYCKIMKPLQFSAYEITKENSETGKLEFLMKFHYENNIRDSCAIYSIQRIKRLA</sequence>
<dbReference type="Proteomes" id="UP000681722">
    <property type="component" value="Unassembled WGS sequence"/>
</dbReference>
<evidence type="ECO:0000313" key="2">
    <source>
        <dbReference type="Proteomes" id="UP000681722"/>
    </source>
</evidence>
<accession>A0A8S2Z0K5</accession>
<feature type="non-terminal residue" evidence="1">
    <location>
        <position position="1"/>
    </location>
</feature>
<dbReference type="OrthoDB" id="2196114at2759"/>
<name>A0A8S2Z0K5_9BILA</name>
<dbReference type="AlphaFoldDB" id="A0A8S2Z0K5"/>
<feature type="non-terminal residue" evidence="1">
    <location>
        <position position="260"/>
    </location>
</feature>
<organism evidence="1 2">
    <name type="scientific">Didymodactylos carnosus</name>
    <dbReference type="NCBI Taxonomy" id="1234261"/>
    <lineage>
        <taxon>Eukaryota</taxon>
        <taxon>Metazoa</taxon>
        <taxon>Spiralia</taxon>
        <taxon>Gnathifera</taxon>
        <taxon>Rotifera</taxon>
        <taxon>Eurotatoria</taxon>
        <taxon>Bdelloidea</taxon>
        <taxon>Philodinida</taxon>
        <taxon>Philodinidae</taxon>
        <taxon>Didymodactylos</taxon>
    </lineage>
</organism>
<comment type="caution">
    <text evidence="1">The sequence shown here is derived from an EMBL/GenBank/DDBJ whole genome shotgun (WGS) entry which is preliminary data.</text>
</comment>
<dbReference type="EMBL" id="CAJOBC010126941">
    <property type="protein sequence ID" value="CAF4598499.1"/>
    <property type="molecule type" value="Genomic_DNA"/>
</dbReference>
<reference evidence="1" key="1">
    <citation type="submission" date="2021-02" db="EMBL/GenBank/DDBJ databases">
        <authorList>
            <person name="Nowell W R."/>
        </authorList>
    </citation>
    <scope>NUCLEOTIDE SEQUENCE</scope>
</reference>
<proteinExistence type="predicted"/>
<evidence type="ECO:0000313" key="1">
    <source>
        <dbReference type="EMBL" id="CAF4598499.1"/>
    </source>
</evidence>